<feature type="region of interest" description="Disordered" evidence="1">
    <location>
        <begin position="1"/>
        <end position="28"/>
    </location>
</feature>
<sequence>MISQAFSSNRAVKISPNSSVASLQHHRGTTEKWIIPDAEYDVGVRNVGNKGFLDAVNTASGKHYFSMHQESVGNNSSGEG</sequence>
<feature type="compositionally biased region" description="Polar residues" evidence="1">
    <location>
        <begin position="1"/>
        <end position="22"/>
    </location>
</feature>
<dbReference type="Gramene" id="MELO3C033901.2.1">
    <property type="protein sequence ID" value="MELO3C033901.2.1"/>
    <property type="gene ID" value="MELO3C033901.2"/>
</dbReference>
<accession>A0A9I9EHP2</accession>
<name>A0A9I9EHP2_CUCME</name>
<proteinExistence type="predicted"/>
<reference evidence="2" key="1">
    <citation type="submission" date="2023-03" db="UniProtKB">
        <authorList>
            <consortium name="EnsemblPlants"/>
        </authorList>
    </citation>
    <scope>IDENTIFICATION</scope>
</reference>
<evidence type="ECO:0000256" key="1">
    <source>
        <dbReference type="SAM" id="MobiDB-lite"/>
    </source>
</evidence>
<dbReference type="AlphaFoldDB" id="A0A9I9EHP2"/>
<evidence type="ECO:0000313" key="2">
    <source>
        <dbReference type="EnsemblPlants" id="MELO3C033901.2.1"/>
    </source>
</evidence>
<organism evidence="2">
    <name type="scientific">Cucumis melo</name>
    <name type="common">Muskmelon</name>
    <dbReference type="NCBI Taxonomy" id="3656"/>
    <lineage>
        <taxon>Eukaryota</taxon>
        <taxon>Viridiplantae</taxon>
        <taxon>Streptophyta</taxon>
        <taxon>Embryophyta</taxon>
        <taxon>Tracheophyta</taxon>
        <taxon>Spermatophyta</taxon>
        <taxon>Magnoliopsida</taxon>
        <taxon>eudicotyledons</taxon>
        <taxon>Gunneridae</taxon>
        <taxon>Pentapetalae</taxon>
        <taxon>rosids</taxon>
        <taxon>fabids</taxon>
        <taxon>Cucurbitales</taxon>
        <taxon>Cucurbitaceae</taxon>
        <taxon>Benincaseae</taxon>
        <taxon>Cucumis</taxon>
    </lineage>
</organism>
<dbReference type="EnsemblPlants" id="MELO3C033901.2.1">
    <property type="protein sequence ID" value="MELO3C033901.2.1"/>
    <property type="gene ID" value="MELO3C033901.2"/>
</dbReference>
<protein>
    <submittedName>
        <fullName evidence="2">Uncharacterized protein</fullName>
    </submittedName>
</protein>